<dbReference type="RefSeq" id="WP_250419813.1">
    <property type="nucleotide sequence ID" value="NZ_JAJKBJ010000001.1"/>
</dbReference>
<dbReference type="EMBL" id="JAJKBJ010000001">
    <property type="protein sequence ID" value="MCL9682605.1"/>
    <property type="molecule type" value="Genomic_DNA"/>
</dbReference>
<evidence type="ECO:0000313" key="3">
    <source>
        <dbReference type="Proteomes" id="UP001139721"/>
    </source>
</evidence>
<keyword evidence="1" id="KW-0472">Membrane</keyword>
<sequence length="260" mass="29185">MFRTIVHSLHPTVFYLVVSIIYISFALVTYFIATKVLDVKRGRSDHLDEVASISLGTINGAYSIILGFILFLVWGNFQTAMQIAVDEGSKLSIIWESSRALPPAAAQKIQNIVEQYANEVTELEWPAMAVGEDSPQVTKTLGDMYVLLQSFSPETVVAQTFYRNMASALNGVVEKRNHRLSMLESSIPTAWYLFVFVVACVIILLNSLILRRSLLQLYTHILLVLVISFFITAIVALSYPFSGYISVNKKELTYSFIPKK</sequence>
<feature type="transmembrane region" description="Helical" evidence="1">
    <location>
        <begin position="53"/>
        <end position="74"/>
    </location>
</feature>
<keyword evidence="1" id="KW-1133">Transmembrane helix</keyword>
<feature type="transmembrane region" description="Helical" evidence="1">
    <location>
        <begin position="12"/>
        <end position="33"/>
    </location>
</feature>
<dbReference type="AlphaFoldDB" id="A0A9X2CY33"/>
<evidence type="ECO:0000256" key="1">
    <source>
        <dbReference type="SAM" id="Phobius"/>
    </source>
</evidence>
<keyword evidence="3" id="KW-1185">Reference proteome</keyword>
<dbReference type="Pfam" id="PF14023">
    <property type="entry name" value="Bestrophin-like"/>
    <property type="match status" value="1"/>
</dbReference>
<proteinExistence type="predicted"/>
<comment type="caution">
    <text evidence="2">The sequence shown here is derived from an EMBL/GenBank/DDBJ whole genome shotgun (WGS) entry which is preliminary data.</text>
</comment>
<reference evidence="2" key="1">
    <citation type="submission" date="2021-11" db="EMBL/GenBank/DDBJ databases">
        <title>Legionella maioricencis sp. nov., a new species isolated from hot water samples in Mallorca.</title>
        <authorList>
            <person name="Crespi S."/>
            <person name="Drasar V."/>
            <person name="Salva-Serra F."/>
            <person name="Jaen-Luchoro D."/>
            <person name="Pineiro-Iglesias B."/>
            <person name="Aliaga F."/>
            <person name="Fernandez-Juarez V."/>
            <person name="Coll G."/>
            <person name="Moore E.R.B."/>
            <person name="Bennasar-Figueras A."/>
        </authorList>
    </citation>
    <scope>NUCLEOTIDE SEQUENCE</scope>
    <source>
        <strain evidence="2">HCPI-6</strain>
    </source>
</reference>
<accession>A0A9X2CY33</accession>
<keyword evidence="1" id="KW-0812">Transmembrane</keyword>
<name>A0A9X2CY33_9GAMM</name>
<gene>
    <name evidence="2" type="ORF">LOX96_00695</name>
</gene>
<feature type="transmembrane region" description="Helical" evidence="1">
    <location>
        <begin position="189"/>
        <end position="209"/>
    </location>
</feature>
<protein>
    <submittedName>
        <fullName evidence="2">DUF4239 domain-containing protein</fullName>
    </submittedName>
</protein>
<dbReference type="Proteomes" id="UP001139721">
    <property type="component" value="Unassembled WGS sequence"/>
</dbReference>
<feature type="transmembrane region" description="Helical" evidence="1">
    <location>
        <begin position="221"/>
        <end position="241"/>
    </location>
</feature>
<evidence type="ECO:0000313" key="2">
    <source>
        <dbReference type="EMBL" id="MCL9682605.1"/>
    </source>
</evidence>
<organism evidence="2 3">
    <name type="scientific">Legionella maioricensis</name>
    <dbReference type="NCBI Taxonomy" id="2896528"/>
    <lineage>
        <taxon>Bacteria</taxon>
        <taxon>Pseudomonadati</taxon>
        <taxon>Pseudomonadota</taxon>
        <taxon>Gammaproteobacteria</taxon>
        <taxon>Legionellales</taxon>
        <taxon>Legionellaceae</taxon>
        <taxon>Legionella</taxon>
    </lineage>
</organism>
<dbReference type="InterPro" id="IPR025333">
    <property type="entry name" value="DUF4239"/>
</dbReference>